<dbReference type="AlphaFoldDB" id="A0A212IVI1"/>
<gene>
    <name evidence="1" type="ORF">KL86DYS2_10089</name>
</gene>
<sequence length="108" mass="12665">MNAIAIKFVKWEIPPLETLTGSKVYALRQRLNTGDKLTRDEKNWITENVSHNAYFKSAVPLSGWRFDFSDVLKTYVVKQYGSYQEYRAIDKTSLRTILYGRIDRIIEI</sequence>
<reference evidence="1" key="1">
    <citation type="submission" date="2016-04" db="EMBL/GenBank/DDBJ databases">
        <authorList>
            <person name="Evans L.H."/>
            <person name="Alamgir A."/>
            <person name="Owens N."/>
            <person name="Weber N.D."/>
            <person name="Virtaneva K."/>
            <person name="Barbian K."/>
            <person name="Babar A."/>
            <person name="Rosenke K."/>
        </authorList>
    </citation>
    <scope>NUCLEOTIDE SEQUENCE</scope>
    <source>
        <strain evidence="1">86-2</strain>
    </source>
</reference>
<evidence type="ECO:0008006" key="2">
    <source>
        <dbReference type="Google" id="ProtNLM"/>
    </source>
</evidence>
<evidence type="ECO:0000313" key="1">
    <source>
        <dbReference type="EMBL" id="SBV90915.1"/>
    </source>
</evidence>
<name>A0A212IVI1_9BACT</name>
<organism evidence="1">
    <name type="scientific">uncultured Dysgonomonas sp</name>
    <dbReference type="NCBI Taxonomy" id="206096"/>
    <lineage>
        <taxon>Bacteria</taxon>
        <taxon>Pseudomonadati</taxon>
        <taxon>Bacteroidota</taxon>
        <taxon>Bacteroidia</taxon>
        <taxon>Bacteroidales</taxon>
        <taxon>Dysgonomonadaceae</taxon>
        <taxon>Dysgonomonas</taxon>
        <taxon>environmental samples</taxon>
    </lineage>
</organism>
<proteinExistence type="predicted"/>
<protein>
    <recommendedName>
        <fullName evidence="2">Molybdenum ABC transporter ATP-binding protein</fullName>
    </recommendedName>
</protein>
<dbReference type="RefSeq" id="WP_196071755.1">
    <property type="nucleotide sequence ID" value="NZ_LT599021.1"/>
</dbReference>
<dbReference type="EMBL" id="FLUL01000001">
    <property type="protein sequence ID" value="SBV90915.1"/>
    <property type="molecule type" value="Genomic_DNA"/>
</dbReference>
<accession>A0A212IVI1</accession>